<sequence>MPEYQWIEWVVLIIAAIGIGFAKTGIQGSTIPVVVLMAITFGGQPSAGMMLLLLMMGDVFAVRHYGKEVSIKDIGHLMPATLLGVIAGVVYGHVINDQQFKWTIGVIVLVCIGLLFYRERSTRPITFTNKTFVASLVGVLSGFSSMVGNAAGPIFSVYILSKRIDKRKMIATTAWFFLVTNMIKLPFHIFIWESIDVSSLRLALVLLPVIFIGTRLGILVIHHIEEKTYRSLVFFTTVVSAIYLFLS</sequence>
<dbReference type="AlphaFoldDB" id="A0A2V3W520"/>
<evidence type="ECO:0000313" key="10">
    <source>
        <dbReference type="Proteomes" id="UP000247922"/>
    </source>
</evidence>
<dbReference type="PANTHER" id="PTHR30269:SF37">
    <property type="entry name" value="MEMBRANE TRANSPORTER PROTEIN"/>
    <property type="match status" value="1"/>
</dbReference>
<dbReference type="OrthoDB" id="9801058at2"/>
<evidence type="ECO:0000256" key="5">
    <source>
        <dbReference type="ARBA" id="ARBA00022692"/>
    </source>
</evidence>
<dbReference type="Pfam" id="PF01925">
    <property type="entry name" value="TauE"/>
    <property type="match status" value="1"/>
</dbReference>
<comment type="similarity">
    <text evidence="2 8">Belongs to the 4-toluene sulfonate uptake permease (TSUP) (TC 2.A.102) family.</text>
</comment>
<organism evidence="9 10">
    <name type="scientific">Streptohalobacillus salinus</name>
    <dbReference type="NCBI Taxonomy" id="621096"/>
    <lineage>
        <taxon>Bacteria</taxon>
        <taxon>Bacillati</taxon>
        <taxon>Bacillota</taxon>
        <taxon>Bacilli</taxon>
        <taxon>Bacillales</taxon>
        <taxon>Bacillaceae</taxon>
        <taxon>Streptohalobacillus</taxon>
    </lineage>
</organism>
<comment type="caution">
    <text evidence="9">The sequence shown here is derived from an EMBL/GenBank/DDBJ whole genome shotgun (WGS) entry which is preliminary data.</text>
</comment>
<keyword evidence="3" id="KW-0813">Transport</keyword>
<dbReference type="RefSeq" id="WP_110252115.1">
    <property type="nucleotide sequence ID" value="NZ_QJJR01000016.1"/>
</dbReference>
<proteinExistence type="inferred from homology"/>
<feature type="transmembrane region" description="Helical" evidence="8">
    <location>
        <begin position="33"/>
        <end position="54"/>
    </location>
</feature>
<evidence type="ECO:0000256" key="3">
    <source>
        <dbReference type="ARBA" id="ARBA00022448"/>
    </source>
</evidence>
<name>A0A2V3W520_9BACI</name>
<evidence type="ECO:0000256" key="6">
    <source>
        <dbReference type="ARBA" id="ARBA00022989"/>
    </source>
</evidence>
<keyword evidence="10" id="KW-1185">Reference proteome</keyword>
<feature type="transmembrane region" description="Helical" evidence="8">
    <location>
        <begin position="6"/>
        <end position="26"/>
    </location>
</feature>
<dbReference type="EMBL" id="QJJR01000016">
    <property type="protein sequence ID" value="PXW87355.1"/>
    <property type="molecule type" value="Genomic_DNA"/>
</dbReference>
<feature type="transmembrane region" description="Helical" evidence="8">
    <location>
        <begin position="172"/>
        <end position="192"/>
    </location>
</feature>
<dbReference type="PANTHER" id="PTHR30269">
    <property type="entry name" value="TRANSMEMBRANE PROTEIN YFCA"/>
    <property type="match status" value="1"/>
</dbReference>
<dbReference type="InterPro" id="IPR052017">
    <property type="entry name" value="TSUP"/>
</dbReference>
<protein>
    <recommendedName>
        <fullName evidence="8">Probable membrane transporter protein</fullName>
    </recommendedName>
</protein>
<keyword evidence="7 8" id="KW-0472">Membrane</keyword>
<keyword evidence="6 8" id="KW-1133">Transmembrane helix</keyword>
<feature type="transmembrane region" description="Helical" evidence="8">
    <location>
        <begin position="198"/>
        <end position="221"/>
    </location>
</feature>
<evidence type="ECO:0000313" key="9">
    <source>
        <dbReference type="EMBL" id="PXW87355.1"/>
    </source>
</evidence>
<evidence type="ECO:0000256" key="8">
    <source>
        <dbReference type="RuleBase" id="RU363041"/>
    </source>
</evidence>
<feature type="transmembrane region" description="Helical" evidence="8">
    <location>
        <begin position="137"/>
        <end position="160"/>
    </location>
</feature>
<keyword evidence="4 8" id="KW-1003">Cell membrane</keyword>
<accession>A0A2V3W520</accession>
<gene>
    <name evidence="9" type="ORF">DES38_11642</name>
</gene>
<dbReference type="GO" id="GO:0005886">
    <property type="term" value="C:plasma membrane"/>
    <property type="evidence" value="ECO:0007669"/>
    <property type="project" value="UniProtKB-SubCell"/>
</dbReference>
<feature type="transmembrane region" description="Helical" evidence="8">
    <location>
        <begin position="100"/>
        <end position="117"/>
    </location>
</feature>
<evidence type="ECO:0000256" key="1">
    <source>
        <dbReference type="ARBA" id="ARBA00004651"/>
    </source>
</evidence>
<evidence type="ECO:0000256" key="4">
    <source>
        <dbReference type="ARBA" id="ARBA00022475"/>
    </source>
</evidence>
<comment type="subcellular location">
    <subcellularLocation>
        <location evidence="1 8">Cell membrane</location>
        <topology evidence="1 8">Multi-pass membrane protein</topology>
    </subcellularLocation>
</comment>
<evidence type="ECO:0000256" key="2">
    <source>
        <dbReference type="ARBA" id="ARBA00009142"/>
    </source>
</evidence>
<evidence type="ECO:0000256" key="7">
    <source>
        <dbReference type="ARBA" id="ARBA00023136"/>
    </source>
</evidence>
<feature type="transmembrane region" description="Helical" evidence="8">
    <location>
        <begin position="74"/>
        <end position="93"/>
    </location>
</feature>
<feature type="transmembrane region" description="Helical" evidence="8">
    <location>
        <begin position="228"/>
        <end position="246"/>
    </location>
</feature>
<reference evidence="9 10" key="1">
    <citation type="submission" date="2018-05" db="EMBL/GenBank/DDBJ databases">
        <title>Genomic Encyclopedia of Type Strains, Phase IV (KMG-IV): sequencing the most valuable type-strain genomes for metagenomic binning, comparative biology and taxonomic classification.</title>
        <authorList>
            <person name="Goeker M."/>
        </authorList>
    </citation>
    <scope>NUCLEOTIDE SEQUENCE [LARGE SCALE GENOMIC DNA]</scope>
    <source>
        <strain evidence="9 10">DSM 22440</strain>
    </source>
</reference>
<dbReference type="InterPro" id="IPR002781">
    <property type="entry name" value="TM_pro_TauE-like"/>
</dbReference>
<dbReference type="Proteomes" id="UP000247922">
    <property type="component" value="Unassembled WGS sequence"/>
</dbReference>
<keyword evidence="5 8" id="KW-0812">Transmembrane</keyword>